<comment type="caution">
    <text evidence="4">The sequence shown here is derived from an EMBL/GenBank/DDBJ whole genome shotgun (WGS) entry which is preliminary data.</text>
</comment>
<accession>A0ABR4IMI8</accession>
<dbReference type="InterPro" id="IPR002110">
    <property type="entry name" value="Ankyrin_rpt"/>
</dbReference>
<dbReference type="InterPro" id="IPR036770">
    <property type="entry name" value="Ankyrin_rpt-contain_sf"/>
</dbReference>
<dbReference type="PANTHER" id="PTHR24123:SF33">
    <property type="entry name" value="PROTEIN HOS4"/>
    <property type="match status" value="1"/>
</dbReference>
<evidence type="ECO:0000256" key="2">
    <source>
        <dbReference type="ARBA" id="ARBA00023043"/>
    </source>
</evidence>
<evidence type="ECO:0000313" key="5">
    <source>
        <dbReference type="Proteomes" id="UP001610446"/>
    </source>
</evidence>
<dbReference type="EMBL" id="JBFXLU010000376">
    <property type="protein sequence ID" value="KAL2828087.1"/>
    <property type="molecule type" value="Genomic_DNA"/>
</dbReference>
<dbReference type="Gene3D" id="1.25.40.20">
    <property type="entry name" value="Ankyrin repeat-containing domain"/>
    <property type="match status" value="3"/>
</dbReference>
<dbReference type="Pfam" id="PF12796">
    <property type="entry name" value="Ank_2"/>
    <property type="match status" value="2"/>
</dbReference>
<keyword evidence="1" id="KW-0677">Repeat</keyword>
<name>A0ABR4IMI8_9EURO</name>
<dbReference type="SUPFAM" id="SSF48403">
    <property type="entry name" value="Ankyrin repeat"/>
    <property type="match status" value="2"/>
</dbReference>
<dbReference type="Proteomes" id="UP001610446">
    <property type="component" value="Unassembled WGS sequence"/>
</dbReference>
<feature type="repeat" description="ANK" evidence="3">
    <location>
        <begin position="198"/>
        <end position="230"/>
    </location>
</feature>
<proteinExistence type="predicted"/>
<dbReference type="InterPro" id="IPR051165">
    <property type="entry name" value="Multifunctional_ANK_Repeat"/>
</dbReference>
<gene>
    <name evidence="4" type="ORF">BJY01DRAFT_133709</name>
</gene>
<dbReference type="SMART" id="SM00248">
    <property type="entry name" value="ANK"/>
    <property type="match status" value="7"/>
</dbReference>
<keyword evidence="5" id="KW-1185">Reference proteome</keyword>
<protein>
    <submittedName>
        <fullName evidence="4">Ankyrin repeat-containing domain protein</fullName>
    </submittedName>
</protein>
<evidence type="ECO:0000313" key="4">
    <source>
        <dbReference type="EMBL" id="KAL2828087.1"/>
    </source>
</evidence>
<feature type="repeat" description="ANK" evidence="3">
    <location>
        <begin position="434"/>
        <end position="466"/>
    </location>
</feature>
<reference evidence="4 5" key="1">
    <citation type="submission" date="2024-07" db="EMBL/GenBank/DDBJ databases">
        <title>Section-level genome sequencing and comparative genomics of Aspergillus sections Usti and Cavernicolus.</title>
        <authorList>
            <consortium name="Lawrence Berkeley National Laboratory"/>
            <person name="Nybo J.L."/>
            <person name="Vesth T.C."/>
            <person name="Theobald S."/>
            <person name="Frisvad J.C."/>
            <person name="Larsen T.O."/>
            <person name="Kjaerboelling I."/>
            <person name="Rothschild-Mancinelli K."/>
            <person name="Lyhne E.K."/>
            <person name="Kogle M.E."/>
            <person name="Barry K."/>
            <person name="Clum A."/>
            <person name="Na H."/>
            <person name="Ledsgaard L."/>
            <person name="Lin J."/>
            <person name="Lipzen A."/>
            <person name="Kuo A."/>
            <person name="Riley R."/>
            <person name="Mondo S."/>
            <person name="Labutti K."/>
            <person name="Haridas S."/>
            <person name="Pangalinan J."/>
            <person name="Salamov A.A."/>
            <person name="Simmons B.A."/>
            <person name="Magnuson J.K."/>
            <person name="Chen J."/>
            <person name="Drula E."/>
            <person name="Henrissat B."/>
            <person name="Wiebenga A."/>
            <person name="Lubbers R.J."/>
            <person name="Gomes A.C."/>
            <person name="Makela M.R."/>
            <person name="Stajich J."/>
            <person name="Grigoriev I.V."/>
            <person name="Mortensen U.H."/>
            <person name="De Vries R.P."/>
            <person name="Baker S.E."/>
            <person name="Andersen M.R."/>
        </authorList>
    </citation>
    <scope>NUCLEOTIDE SEQUENCE [LARGE SCALE GENOMIC DNA]</scope>
    <source>
        <strain evidence="4 5">CBS 123904</strain>
    </source>
</reference>
<evidence type="ECO:0000256" key="1">
    <source>
        <dbReference type="ARBA" id="ARBA00022737"/>
    </source>
</evidence>
<dbReference type="PANTHER" id="PTHR24123">
    <property type="entry name" value="ANKYRIN REPEAT-CONTAINING"/>
    <property type="match status" value="1"/>
</dbReference>
<organism evidence="4 5">
    <name type="scientific">Aspergillus pseudoustus</name>
    <dbReference type="NCBI Taxonomy" id="1810923"/>
    <lineage>
        <taxon>Eukaryota</taxon>
        <taxon>Fungi</taxon>
        <taxon>Dikarya</taxon>
        <taxon>Ascomycota</taxon>
        <taxon>Pezizomycotina</taxon>
        <taxon>Eurotiomycetes</taxon>
        <taxon>Eurotiomycetidae</taxon>
        <taxon>Eurotiales</taxon>
        <taxon>Aspergillaceae</taxon>
        <taxon>Aspergillus</taxon>
        <taxon>Aspergillus subgen. Nidulantes</taxon>
    </lineage>
</organism>
<dbReference type="PROSITE" id="PS50088">
    <property type="entry name" value="ANK_REPEAT"/>
    <property type="match status" value="2"/>
</dbReference>
<keyword evidence="2 3" id="KW-0040">ANK repeat</keyword>
<evidence type="ECO:0000256" key="3">
    <source>
        <dbReference type="PROSITE-ProRule" id="PRU00023"/>
    </source>
</evidence>
<dbReference type="PROSITE" id="PS50297">
    <property type="entry name" value="ANK_REP_REGION"/>
    <property type="match status" value="1"/>
</dbReference>
<sequence>MPKDFVMCLKWLENAALRGSKKAVMALPNVTASLGGAMSSEAQAAVRSRLPEIAKEELLMSVSHIFTGRIPNRDEFPASRLWKELDSGPFEEHMASDEFHVLKGLCLAICLITHGVEREDELFDFAHLEGYRARSLTKFDPSDKDAFIRSVRKHDCLKAVGVEKLTVLQLAAATGDLELTRTLVLDLRADVNDYGITPRLTPLWISCFFGNMEVAAFLAEHGADAGCRDDIANRTILHFANQCHTEEDLHRLLQIAGSASLGLDVQDGSGNTPLLSTFIGWDFSNGLASRALLSKKAFSLFRSNTGWDSLCAAVVTLNYGLVKDIVDSCSLLSSEPLRRNKLSINEAKATAFGALFSMSEFYRRRIDGSKGSSTLGQIVDLLLDDGSIAALKKMDFAKDTNPLIAACFMGFEDLSSAILDSPHCPPINGHDDNNSMTALHWAMQRGRESTVMRLLERGADPLLKDNEGLNAFHHAARFSPELLDIIVAKMDKGELPKPEGMHMKDIISTPAANGETSFAIAVTEGSVQHLELAEKLRTKYELDHDTPSIKRGGSKMTLMAYMIRNATISNVFTLEQIEYVLNIDPRPKFVADTSNSTLLHYAVAHWHHAEIASNPVGFAVLRLLLRTFPDRKYLDMVNDGGYSAMHYAALHSNIQALEIIHDHLLATNQVFDPNCSANNGPPTLHVVGKIEENVNMKEEDEPALFTILRRKTAQTYEFLRGHGAYYAHEREPVTVCNLACTQNMLSLVYLRCFLEIIQERTGFAWEIKSEDSNIPPELEGTNQAAFVVELCWVRDRFILKAMQILTQDLEHHCMERERVSFRLTHGDTKFPWTRLEYEDTIHGHIVRWRRPGKLWTEEEVNLLKKKIVGAWAAIFDDSYVARPGQVTTSSPE</sequence>